<dbReference type="InterPro" id="IPR000182">
    <property type="entry name" value="GNAT_dom"/>
</dbReference>
<dbReference type="InterPro" id="IPR016181">
    <property type="entry name" value="Acyl_CoA_acyltransferase"/>
</dbReference>
<protein>
    <submittedName>
        <fullName evidence="2">Putative beta-lysine N-acetyltransferase</fullName>
    </submittedName>
</protein>
<keyword evidence="2" id="KW-0808">Transferase</keyword>
<accession>A0A160MDE2</accession>
<proteinExistence type="predicted"/>
<dbReference type="Proteomes" id="UP000077856">
    <property type="component" value="Chromosome"/>
</dbReference>
<dbReference type="RefSeq" id="WP_019379698.1">
    <property type="nucleotide sequence ID" value="NZ_CP015506.1"/>
</dbReference>
<name>A0A160MDE2_9BACI</name>
<gene>
    <name evidence="2" type="ORF">A361_18675</name>
</gene>
<evidence type="ECO:0000259" key="1">
    <source>
        <dbReference type="PROSITE" id="PS51186"/>
    </source>
</evidence>
<sequence>MNKKASVKTIKKENVLAELYLDPFNKRLRVDDYAGKLEDAVHEAEKTAKEHQCEKLIFRGRVENYTELLAMGFQCEAVIDGYFRGSDQYFFCKYFSDKRRINPHWISEDSIITNVAALSRNPDVIMPPSEYQLMKISEQNAEKLAALYREVFQIYPTPLHDPSYIKKTIQEGSIYYAFQYNDDLVSAASAEVNLFYKNAELTDCATLPSHRKHGLMKILLEKLEKDLKSQGVFCAYSIARALSFGMNAVLHQLGYSYRGRLLNNCYIFDKLENMNVWVKNLAAEDSWSHKK</sequence>
<dbReference type="InterPro" id="IPR022525">
    <property type="entry name" value="GNAT_AblB"/>
</dbReference>
<reference evidence="2 3" key="1">
    <citation type="submission" date="2016-04" db="EMBL/GenBank/DDBJ databases">
        <title>Complete genome sequence of Bacillus oceanisediminis strain 2691.</title>
        <authorList>
            <person name="Jeong H."/>
            <person name="Kim H.J."/>
            <person name="Lee D.-W."/>
        </authorList>
    </citation>
    <scope>NUCLEOTIDE SEQUENCE [LARGE SCALE GENOMIC DNA]</scope>
    <source>
        <strain evidence="2 3">2691</strain>
    </source>
</reference>
<dbReference type="NCBIfam" id="TIGR03827">
    <property type="entry name" value="GNAT_ablB"/>
    <property type="match status" value="1"/>
</dbReference>
<dbReference type="AlphaFoldDB" id="A0A160MDE2"/>
<feature type="domain" description="N-acetyltransferase" evidence="1">
    <location>
        <begin position="131"/>
        <end position="282"/>
    </location>
</feature>
<dbReference type="KEGG" id="bon:A361_18675"/>
<dbReference type="SUPFAM" id="SSF55729">
    <property type="entry name" value="Acyl-CoA N-acyltransferases (Nat)"/>
    <property type="match status" value="1"/>
</dbReference>
<dbReference type="eggNOG" id="COG0456">
    <property type="taxonomic scope" value="Bacteria"/>
</dbReference>
<dbReference type="Gene3D" id="3.40.630.30">
    <property type="match status" value="1"/>
</dbReference>
<dbReference type="STRING" id="1196031.A361_18675"/>
<dbReference type="EMBL" id="CP015506">
    <property type="protein sequence ID" value="AND41089.1"/>
    <property type="molecule type" value="Genomic_DNA"/>
</dbReference>
<organism evidence="2 3">
    <name type="scientific">Cytobacillus oceanisediminis 2691</name>
    <dbReference type="NCBI Taxonomy" id="1196031"/>
    <lineage>
        <taxon>Bacteria</taxon>
        <taxon>Bacillati</taxon>
        <taxon>Bacillota</taxon>
        <taxon>Bacilli</taxon>
        <taxon>Bacillales</taxon>
        <taxon>Bacillaceae</taxon>
        <taxon>Cytobacillus</taxon>
    </lineage>
</organism>
<evidence type="ECO:0000313" key="3">
    <source>
        <dbReference type="Proteomes" id="UP000077856"/>
    </source>
</evidence>
<evidence type="ECO:0000313" key="2">
    <source>
        <dbReference type="EMBL" id="AND41089.1"/>
    </source>
</evidence>
<dbReference type="CDD" id="cd04301">
    <property type="entry name" value="NAT_SF"/>
    <property type="match status" value="1"/>
</dbReference>
<dbReference type="Pfam" id="PF00583">
    <property type="entry name" value="Acetyltransf_1"/>
    <property type="match status" value="1"/>
</dbReference>
<dbReference type="PROSITE" id="PS51186">
    <property type="entry name" value="GNAT"/>
    <property type="match status" value="1"/>
</dbReference>
<dbReference type="GO" id="GO:0008080">
    <property type="term" value="F:N-acetyltransferase activity"/>
    <property type="evidence" value="ECO:0007669"/>
    <property type="project" value="InterPro"/>
</dbReference>